<evidence type="ECO:0000256" key="6">
    <source>
        <dbReference type="ARBA" id="ARBA00022618"/>
    </source>
</evidence>
<feature type="domain" description="Mur ligase central" evidence="17">
    <location>
        <begin position="115"/>
        <end position="245"/>
    </location>
</feature>
<name>A0A1G2S6M7_9BACT</name>
<keyword evidence="4 14" id="KW-0963">Cytoplasm</keyword>
<keyword evidence="5 14" id="KW-0436">Ligase</keyword>
<evidence type="ECO:0000256" key="2">
    <source>
        <dbReference type="ARBA" id="ARBA00004752"/>
    </source>
</evidence>
<dbReference type="InterPro" id="IPR013221">
    <property type="entry name" value="Mur_ligase_cen"/>
</dbReference>
<keyword evidence="11 14" id="KW-0131">Cell cycle</keyword>
<evidence type="ECO:0000259" key="15">
    <source>
        <dbReference type="Pfam" id="PF01225"/>
    </source>
</evidence>
<evidence type="ECO:0000259" key="17">
    <source>
        <dbReference type="Pfam" id="PF08245"/>
    </source>
</evidence>
<evidence type="ECO:0000256" key="5">
    <source>
        <dbReference type="ARBA" id="ARBA00022598"/>
    </source>
</evidence>
<evidence type="ECO:0000256" key="12">
    <source>
        <dbReference type="ARBA" id="ARBA00023316"/>
    </source>
</evidence>
<dbReference type="InterPro" id="IPR004101">
    <property type="entry name" value="Mur_ligase_C"/>
</dbReference>
<keyword evidence="6 14" id="KW-0132">Cell division</keyword>
<evidence type="ECO:0000256" key="10">
    <source>
        <dbReference type="ARBA" id="ARBA00022984"/>
    </source>
</evidence>
<dbReference type="UniPathway" id="UPA00219"/>
<dbReference type="InterPro" id="IPR005758">
    <property type="entry name" value="UDP-N-AcMur_Ala_ligase_MurC"/>
</dbReference>
<dbReference type="Proteomes" id="UP000179118">
    <property type="component" value="Unassembled WGS sequence"/>
</dbReference>
<dbReference type="InterPro" id="IPR036565">
    <property type="entry name" value="Mur-like_cat_sf"/>
</dbReference>
<dbReference type="InterPro" id="IPR050061">
    <property type="entry name" value="MurCDEF_pg_biosynth"/>
</dbReference>
<dbReference type="Pfam" id="PF02875">
    <property type="entry name" value="Mur_ligase_C"/>
    <property type="match status" value="1"/>
</dbReference>
<dbReference type="GO" id="GO:0008360">
    <property type="term" value="P:regulation of cell shape"/>
    <property type="evidence" value="ECO:0007669"/>
    <property type="project" value="UniProtKB-KW"/>
</dbReference>
<feature type="binding site" evidence="14">
    <location>
        <begin position="117"/>
        <end position="123"/>
    </location>
    <ligand>
        <name>ATP</name>
        <dbReference type="ChEBI" id="CHEBI:30616"/>
    </ligand>
</feature>
<dbReference type="EMBL" id="MHUT01000022">
    <property type="protein sequence ID" value="OHA80349.1"/>
    <property type="molecule type" value="Genomic_DNA"/>
</dbReference>
<sequence length="432" mass="46883">MNEDFLKNIHAVHFVGIGGIGVSAVARLMLARGVSVVGSDRDHSLITEKLMADGAMIFIGHDAVQVSAQCDLLVYSPAISRDNPELLIAREKGVQVLSYPEALGMISRGMRTVAVAGTHGKTTTTAMIAEVLVGASKNPTVIVGSLLKSGTNFIAGTSDIFIVEACEYKRSFLNLSPEILVITNIDNDHLDYYGSIEGVQKAFAELVEKIPAHGAIVCDPSDPRVAPVLTKAVARIVDYTLGNPTSKLELAVSGEHNKKNARAALAVARILDVDEIEACTLLAEFQGTWRRMEYKGKIENGGLVYDDYAHHPTEVKATLQGFRAKYPDHRIRVVFQPHLYSRTKLLLNDFAQSFSDADEVIVAPIYAAREKPDSEINAGILAGEITKNHLNTRTFGDFLAIEKYVRSTTTSNDVIITMGAGDIYRIGDSVVV</sequence>
<evidence type="ECO:0000313" key="18">
    <source>
        <dbReference type="EMBL" id="OHA80349.1"/>
    </source>
</evidence>
<keyword evidence="9 14" id="KW-0133">Cell shape</keyword>
<keyword evidence="7 14" id="KW-0547">Nucleotide-binding</keyword>
<evidence type="ECO:0000256" key="3">
    <source>
        <dbReference type="ARBA" id="ARBA00012211"/>
    </source>
</evidence>
<dbReference type="EC" id="6.3.2.8" evidence="3 14"/>
<dbReference type="InterPro" id="IPR000713">
    <property type="entry name" value="Mur_ligase_N"/>
</dbReference>
<evidence type="ECO:0000256" key="9">
    <source>
        <dbReference type="ARBA" id="ARBA00022960"/>
    </source>
</evidence>
<dbReference type="SUPFAM" id="SSF53244">
    <property type="entry name" value="MurD-like peptide ligases, peptide-binding domain"/>
    <property type="match status" value="1"/>
</dbReference>
<evidence type="ECO:0000256" key="1">
    <source>
        <dbReference type="ARBA" id="ARBA00004496"/>
    </source>
</evidence>
<dbReference type="Pfam" id="PF08245">
    <property type="entry name" value="Mur_ligase_M"/>
    <property type="match status" value="1"/>
</dbReference>
<comment type="pathway">
    <text evidence="2 14">Cell wall biogenesis; peptidoglycan biosynthesis.</text>
</comment>
<dbReference type="AlphaFoldDB" id="A0A1G2S6M7"/>
<proteinExistence type="inferred from homology"/>
<accession>A0A1G2S6M7</accession>
<evidence type="ECO:0000256" key="8">
    <source>
        <dbReference type="ARBA" id="ARBA00022840"/>
    </source>
</evidence>
<keyword evidence="12 14" id="KW-0961">Cell wall biogenesis/degradation</keyword>
<dbReference type="Pfam" id="PF01225">
    <property type="entry name" value="Mur_ligase"/>
    <property type="match status" value="1"/>
</dbReference>
<dbReference type="PANTHER" id="PTHR43445:SF3">
    <property type="entry name" value="UDP-N-ACETYLMURAMATE--L-ALANINE LIGASE"/>
    <property type="match status" value="1"/>
</dbReference>
<dbReference type="PANTHER" id="PTHR43445">
    <property type="entry name" value="UDP-N-ACETYLMURAMATE--L-ALANINE LIGASE-RELATED"/>
    <property type="match status" value="1"/>
</dbReference>
<reference evidence="18 19" key="1">
    <citation type="journal article" date="2016" name="Nat. Commun.">
        <title>Thousands of microbial genomes shed light on interconnected biogeochemical processes in an aquifer system.</title>
        <authorList>
            <person name="Anantharaman K."/>
            <person name="Brown C.T."/>
            <person name="Hug L.A."/>
            <person name="Sharon I."/>
            <person name="Castelle C.J."/>
            <person name="Probst A.J."/>
            <person name="Thomas B.C."/>
            <person name="Singh A."/>
            <person name="Wilkins M.J."/>
            <person name="Karaoz U."/>
            <person name="Brodie E.L."/>
            <person name="Williams K.H."/>
            <person name="Hubbard S.S."/>
            <person name="Banfield J.F."/>
        </authorList>
    </citation>
    <scope>NUCLEOTIDE SEQUENCE [LARGE SCALE GENOMIC DNA]</scope>
</reference>
<dbReference type="GO" id="GO:0005737">
    <property type="term" value="C:cytoplasm"/>
    <property type="evidence" value="ECO:0007669"/>
    <property type="project" value="UniProtKB-SubCell"/>
</dbReference>
<dbReference type="Gene3D" id="3.40.1190.10">
    <property type="entry name" value="Mur-like, catalytic domain"/>
    <property type="match status" value="1"/>
</dbReference>
<evidence type="ECO:0000256" key="4">
    <source>
        <dbReference type="ARBA" id="ARBA00022490"/>
    </source>
</evidence>
<evidence type="ECO:0000256" key="7">
    <source>
        <dbReference type="ARBA" id="ARBA00022741"/>
    </source>
</evidence>
<dbReference type="HAMAP" id="MF_00046">
    <property type="entry name" value="MurC"/>
    <property type="match status" value="1"/>
</dbReference>
<dbReference type="GO" id="GO:0009252">
    <property type="term" value="P:peptidoglycan biosynthetic process"/>
    <property type="evidence" value="ECO:0007669"/>
    <property type="project" value="UniProtKB-UniRule"/>
</dbReference>
<organism evidence="18 19">
    <name type="scientific">Candidatus Yonathbacteria bacterium RIFCSPHIGHO2_02_FULL_44_14</name>
    <dbReference type="NCBI Taxonomy" id="1802724"/>
    <lineage>
        <taxon>Bacteria</taxon>
        <taxon>Candidatus Yonathiibacteriota</taxon>
    </lineage>
</organism>
<dbReference type="GO" id="GO:0005524">
    <property type="term" value="F:ATP binding"/>
    <property type="evidence" value="ECO:0007669"/>
    <property type="project" value="UniProtKB-UniRule"/>
</dbReference>
<keyword evidence="8 14" id="KW-0067">ATP-binding</keyword>
<dbReference type="InterPro" id="IPR036615">
    <property type="entry name" value="Mur_ligase_C_dom_sf"/>
</dbReference>
<comment type="function">
    <text evidence="14">Cell wall formation.</text>
</comment>
<evidence type="ECO:0000256" key="11">
    <source>
        <dbReference type="ARBA" id="ARBA00023306"/>
    </source>
</evidence>
<feature type="domain" description="Mur ligase N-terminal catalytic" evidence="15">
    <location>
        <begin position="12"/>
        <end position="108"/>
    </location>
</feature>
<keyword evidence="10 14" id="KW-0573">Peptidoglycan synthesis</keyword>
<protein>
    <recommendedName>
        <fullName evidence="3 14">UDP-N-acetylmuramate--L-alanine ligase</fullName>
        <ecNumber evidence="3 14">6.3.2.8</ecNumber>
    </recommendedName>
    <alternativeName>
        <fullName evidence="14">UDP-N-acetylmuramoyl-L-alanine synthetase</fullName>
    </alternativeName>
</protein>
<evidence type="ECO:0000259" key="16">
    <source>
        <dbReference type="Pfam" id="PF02875"/>
    </source>
</evidence>
<feature type="domain" description="Mur ligase C-terminal" evidence="16">
    <location>
        <begin position="290"/>
        <end position="421"/>
    </location>
</feature>
<comment type="similarity">
    <text evidence="14">Belongs to the MurCDEF family.</text>
</comment>
<comment type="caution">
    <text evidence="18">The sequence shown here is derived from an EMBL/GenBank/DDBJ whole genome shotgun (WGS) entry which is preliminary data.</text>
</comment>
<gene>
    <name evidence="14" type="primary">murC</name>
    <name evidence="18" type="ORF">A3D51_03475</name>
</gene>
<evidence type="ECO:0000313" key="19">
    <source>
        <dbReference type="Proteomes" id="UP000179118"/>
    </source>
</evidence>
<comment type="catalytic activity">
    <reaction evidence="13 14">
        <text>UDP-N-acetyl-alpha-D-muramate + L-alanine + ATP = UDP-N-acetyl-alpha-D-muramoyl-L-alanine + ADP + phosphate + H(+)</text>
        <dbReference type="Rhea" id="RHEA:23372"/>
        <dbReference type="ChEBI" id="CHEBI:15378"/>
        <dbReference type="ChEBI" id="CHEBI:30616"/>
        <dbReference type="ChEBI" id="CHEBI:43474"/>
        <dbReference type="ChEBI" id="CHEBI:57972"/>
        <dbReference type="ChEBI" id="CHEBI:70757"/>
        <dbReference type="ChEBI" id="CHEBI:83898"/>
        <dbReference type="ChEBI" id="CHEBI:456216"/>
        <dbReference type="EC" id="6.3.2.8"/>
    </reaction>
</comment>
<evidence type="ECO:0000256" key="14">
    <source>
        <dbReference type="HAMAP-Rule" id="MF_00046"/>
    </source>
</evidence>
<evidence type="ECO:0000256" key="13">
    <source>
        <dbReference type="ARBA" id="ARBA00047833"/>
    </source>
</evidence>
<dbReference type="Gene3D" id="3.90.190.20">
    <property type="entry name" value="Mur ligase, C-terminal domain"/>
    <property type="match status" value="1"/>
</dbReference>
<dbReference type="SUPFAM" id="SSF53623">
    <property type="entry name" value="MurD-like peptide ligases, catalytic domain"/>
    <property type="match status" value="1"/>
</dbReference>
<dbReference type="GO" id="GO:0051301">
    <property type="term" value="P:cell division"/>
    <property type="evidence" value="ECO:0007669"/>
    <property type="project" value="UniProtKB-KW"/>
</dbReference>
<dbReference type="SUPFAM" id="SSF51984">
    <property type="entry name" value="MurCD N-terminal domain"/>
    <property type="match status" value="1"/>
</dbReference>
<dbReference type="GO" id="GO:0008763">
    <property type="term" value="F:UDP-N-acetylmuramate-L-alanine ligase activity"/>
    <property type="evidence" value="ECO:0007669"/>
    <property type="project" value="UniProtKB-UniRule"/>
</dbReference>
<comment type="subcellular location">
    <subcellularLocation>
        <location evidence="1 14">Cytoplasm</location>
    </subcellularLocation>
</comment>
<dbReference type="GO" id="GO:0071555">
    <property type="term" value="P:cell wall organization"/>
    <property type="evidence" value="ECO:0007669"/>
    <property type="project" value="UniProtKB-KW"/>
</dbReference>
<dbReference type="Gene3D" id="3.40.50.720">
    <property type="entry name" value="NAD(P)-binding Rossmann-like Domain"/>
    <property type="match status" value="1"/>
</dbReference>